<keyword evidence="2" id="KW-1185">Reference proteome</keyword>
<protein>
    <submittedName>
        <fullName evidence="1">Heme-binding protein</fullName>
    </submittedName>
</protein>
<name>A0ABR7ZWP3_9CYAN</name>
<reference evidence="1 2" key="1">
    <citation type="journal article" date="2020" name="ISME J.">
        <title>Comparative genomics reveals insights into cyanobacterial evolution and habitat adaptation.</title>
        <authorList>
            <person name="Chen M.Y."/>
            <person name="Teng W.K."/>
            <person name="Zhao L."/>
            <person name="Hu C.X."/>
            <person name="Zhou Y.K."/>
            <person name="Han B.P."/>
            <person name="Song L.R."/>
            <person name="Shu W.S."/>
        </authorList>
    </citation>
    <scope>NUCLEOTIDE SEQUENCE [LARGE SCALE GENOMIC DNA]</scope>
    <source>
        <strain evidence="1 2">FACHB-723</strain>
    </source>
</reference>
<sequence length="200" mass="22284">MKLSTVLLIFGAIAIPFALYAVNKVMSAPLPVGFPAPTAHNIIEVKQYPAYRSGTYTYEGNLSEATSYAFNPLFRHISSNNISMTSPVEARYPMTAIDQPVQSGKAKVSFLYNNNAINPQQIAQDIQVEDHAPMLAVSLGVQGAYGYDRFQSDVAKLKQWLAEHPEYEIAGEPREFLYDSPYTPSLLKRREVQIPIRAKV</sequence>
<dbReference type="Gene3D" id="3.20.80.10">
    <property type="entry name" value="Regulatory factor, effector binding domain"/>
    <property type="match status" value="1"/>
</dbReference>
<comment type="caution">
    <text evidence="1">The sequence shown here is derived from an EMBL/GenBank/DDBJ whole genome shotgun (WGS) entry which is preliminary data.</text>
</comment>
<accession>A0ABR7ZWP3</accession>
<dbReference type="SUPFAM" id="SSF55136">
    <property type="entry name" value="Probable bacterial effector-binding domain"/>
    <property type="match status" value="1"/>
</dbReference>
<proteinExistence type="predicted"/>
<dbReference type="InterPro" id="IPR006917">
    <property type="entry name" value="SOUL_heme-bd"/>
</dbReference>
<gene>
    <name evidence="1" type="ORF">H6F41_09510</name>
</gene>
<dbReference type="EMBL" id="JACJQB010000015">
    <property type="protein sequence ID" value="MBD2188381.1"/>
    <property type="molecule type" value="Genomic_DNA"/>
</dbReference>
<evidence type="ECO:0000313" key="2">
    <source>
        <dbReference type="Proteomes" id="UP000642094"/>
    </source>
</evidence>
<organism evidence="1 2">
    <name type="scientific">Pseudanabaena mucicola FACHB-723</name>
    <dbReference type="NCBI Taxonomy" id="2692860"/>
    <lineage>
        <taxon>Bacteria</taxon>
        <taxon>Bacillati</taxon>
        <taxon>Cyanobacteriota</taxon>
        <taxon>Cyanophyceae</taxon>
        <taxon>Pseudanabaenales</taxon>
        <taxon>Pseudanabaenaceae</taxon>
        <taxon>Pseudanabaena</taxon>
    </lineage>
</organism>
<dbReference type="RefSeq" id="WP_190403235.1">
    <property type="nucleotide sequence ID" value="NZ_JACJQB010000015.1"/>
</dbReference>
<dbReference type="Pfam" id="PF04832">
    <property type="entry name" value="SOUL"/>
    <property type="match status" value="1"/>
</dbReference>
<evidence type="ECO:0000313" key="1">
    <source>
        <dbReference type="EMBL" id="MBD2188381.1"/>
    </source>
</evidence>
<dbReference type="InterPro" id="IPR011256">
    <property type="entry name" value="Reg_factor_effector_dom_sf"/>
</dbReference>
<dbReference type="Proteomes" id="UP000642094">
    <property type="component" value="Unassembled WGS sequence"/>
</dbReference>